<feature type="region of interest" description="Disordered" evidence="1">
    <location>
        <begin position="196"/>
        <end position="218"/>
    </location>
</feature>
<evidence type="ECO:0000313" key="2">
    <source>
        <dbReference type="EMBL" id="CAG7730015.1"/>
    </source>
</evidence>
<accession>A0A8J2KQ74</accession>
<feature type="compositionally biased region" description="Polar residues" evidence="1">
    <location>
        <begin position="60"/>
        <end position="94"/>
    </location>
</feature>
<feature type="compositionally biased region" description="Polar residues" evidence="1">
    <location>
        <begin position="496"/>
        <end position="528"/>
    </location>
</feature>
<dbReference type="AlphaFoldDB" id="A0A8J2KQ74"/>
<feature type="region of interest" description="Disordered" evidence="1">
    <location>
        <begin position="496"/>
        <end position="536"/>
    </location>
</feature>
<protein>
    <submittedName>
        <fullName evidence="2">Uncharacterized protein</fullName>
    </submittedName>
</protein>
<reference evidence="2" key="1">
    <citation type="submission" date="2021-06" db="EMBL/GenBank/DDBJ databases">
        <authorList>
            <person name="Hodson N. C."/>
            <person name="Mongue J. A."/>
            <person name="Jaron S. K."/>
        </authorList>
    </citation>
    <scope>NUCLEOTIDE SEQUENCE</scope>
</reference>
<feature type="compositionally biased region" description="Low complexity" evidence="1">
    <location>
        <begin position="95"/>
        <end position="106"/>
    </location>
</feature>
<comment type="caution">
    <text evidence="2">The sequence shown here is derived from an EMBL/GenBank/DDBJ whole genome shotgun (WGS) entry which is preliminary data.</text>
</comment>
<dbReference type="EMBL" id="CAJVCH010187906">
    <property type="protein sequence ID" value="CAG7730015.1"/>
    <property type="molecule type" value="Genomic_DNA"/>
</dbReference>
<name>A0A8J2KQ74_9HEXA</name>
<sequence length="549" mass="60574">MPFQWKEKIFPKKKSTESNYPVSLFHIITGKSRKKRVNPSNNDNLGIWTPENDSHDCDTTPPTITSKTALDPGSNTNDVNNNPLEITTQSNTAESSPSKSATSDSSSLDICKEIEIMTYITHLDESNYNQSDFPGRFILPQQVSMTDPPESKKSSSTNTFIDPLKTRYFSKSKESLETNDSSEDSIKTYWGSASEKTSSDASIPIPQCQPNPVKTISEIHPKSKPEKFNQGKRDIALRHAVWENIEVILENFGLTFLDLVANTLLLVTVNSLNRKSKTLPKSDLVDIDPMEETPTLPKIIVMIDDPPKPTESPNSTMGRLISVEMYLLGLKLFIIPCYNFAPHVFKFMMKKLLEDSKQHSNSDSAYNFILQTGFTQLLKRPDTDVIIFDGDWLNGDVCQLIALAESSGHQLIFMKNHHGIRKQAFVKTVVAKIRSRLNEFDDLRLAAPSISTTVSAEEAPVPGGSAVAKTACLDETEPIIFHSDSGYQIPGSGSCDLSSGQLSENPDTLKSSCSAPLQSTEKSAQATASGVKADDASSTVMRRTTSLCF</sequence>
<feature type="region of interest" description="Disordered" evidence="1">
    <location>
        <begin position="31"/>
        <end position="106"/>
    </location>
</feature>
<evidence type="ECO:0000313" key="3">
    <source>
        <dbReference type="Proteomes" id="UP000708208"/>
    </source>
</evidence>
<proteinExistence type="predicted"/>
<keyword evidence="3" id="KW-1185">Reference proteome</keyword>
<gene>
    <name evidence="2" type="ORF">AFUS01_LOCUS18693</name>
</gene>
<evidence type="ECO:0000256" key="1">
    <source>
        <dbReference type="SAM" id="MobiDB-lite"/>
    </source>
</evidence>
<dbReference type="Proteomes" id="UP000708208">
    <property type="component" value="Unassembled WGS sequence"/>
</dbReference>
<organism evidence="2 3">
    <name type="scientific">Allacma fusca</name>
    <dbReference type="NCBI Taxonomy" id="39272"/>
    <lineage>
        <taxon>Eukaryota</taxon>
        <taxon>Metazoa</taxon>
        <taxon>Ecdysozoa</taxon>
        <taxon>Arthropoda</taxon>
        <taxon>Hexapoda</taxon>
        <taxon>Collembola</taxon>
        <taxon>Symphypleona</taxon>
        <taxon>Sminthuridae</taxon>
        <taxon>Allacma</taxon>
    </lineage>
</organism>